<dbReference type="RefSeq" id="WP_255904678.1">
    <property type="nucleotide sequence ID" value="NZ_JAFMZO010000004.1"/>
</dbReference>
<comment type="similarity">
    <text evidence="2">Belongs to the binding-protein-dependent transport system permease family. FecCD subfamily.</text>
</comment>
<dbReference type="InterPro" id="IPR000522">
    <property type="entry name" value="ABC_transptr_permease_BtuC"/>
</dbReference>
<evidence type="ECO:0000313" key="9">
    <source>
        <dbReference type="EMBL" id="MFD2164043.1"/>
    </source>
</evidence>
<evidence type="ECO:0000256" key="2">
    <source>
        <dbReference type="ARBA" id="ARBA00007935"/>
    </source>
</evidence>
<comment type="caution">
    <text evidence="9">The sequence shown here is derived from an EMBL/GenBank/DDBJ whole genome shotgun (WGS) entry which is preliminary data.</text>
</comment>
<keyword evidence="6 8" id="KW-1133">Transmembrane helix</keyword>
<dbReference type="PANTHER" id="PTHR30472:SF41">
    <property type="entry name" value="TRANSPORT SYSTEM PERMEASE PROTEIN"/>
    <property type="match status" value="1"/>
</dbReference>
<keyword evidence="7 8" id="KW-0472">Membrane</keyword>
<evidence type="ECO:0000256" key="1">
    <source>
        <dbReference type="ARBA" id="ARBA00004651"/>
    </source>
</evidence>
<feature type="transmembrane region" description="Helical" evidence="8">
    <location>
        <begin position="22"/>
        <end position="49"/>
    </location>
</feature>
<feature type="transmembrane region" description="Helical" evidence="8">
    <location>
        <begin position="335"/>
        <end position="352"/>
    </location>
</feature>
<evidence type="ECO:0000256" key="3">
    <source>
        <dbReference type="ARBA" id="ARBA00022448"/>
    </source>
</evidence>
<evidence type="ECO:0000313" key="10">
    <source>
        <dbReference type="Proteomes" id="UP001597387"/>
    </source>
</evidence>
<name>A0ABW4ZPV4_9SPHI</name>
<sequence length="360" mass="38411">MPESSTFNDQYLSGRLSPFKKLIISLLILFLFIFFILDIALGSVSIPFLDVIKVIFSTGSVDETWVYIVEKIRVPKAITAVLVGCGLSVSGLQMQTLFRNPLAGPSVLGITAGASLGVALIMLSAGSVTSLYTIQELGLNGSWLIIVASSLGAAMIMVVILAISSSLKDNVVMLIVGVMIANITLSIISIWQYFSAPDLIKEYLLWTFGSLEGVTEQHLYVLILAVLAGLIISIASSKLLDALLLGENYARSMGLTVNRARIIIICSTSILAGSITAFCGPIGFIGIAVPHLARSLFNTSNHRILIPGCCLIGTALMLICDIISQIPGTQTTLPINVITALIGSPVVIWVIISRNNLRGF</sequence>
<evidence type="ECO:0000256" key="5">
    <source>
        <dbReference type="ARBA" id="ARBA00022692"/>
    </source>
</evidence>
<evidence type="ECO:0000256" key="4">
    <source>
        <dbReference type="ARBA" id="ARBA00022475"/>
    </source>
</evidence>
<evidence type="ECO:0000256" key="6">
    <source>
        <dbReference type="ARBA" id="ARBA00022989"/>
    </source>
</evidence>
<evidence type="ECO:0000256" key="7">
    <source>
        <dbReference type="ARBA" id="ARBA00023136"/>
    </source>
</evidence>
<reference evidence="10" key="1">
    <citation type="journal article" date="2019" name="Int. J. Syst. Evol. Microbiol.">
        <title>The Global Catalogue of Microorganisms (GCM) 10K type strain sequencing project: providing services to taxonomists for standard genome sequencing and annotation.</title>
        <authorList>
            <consortium name="The Broad Institute Genomics Platform"/>
            <consortium name="The Broad Institute Genome Sequencing Center for Infectious Disease"/>
            <person name="Wu L."/>
            <person name="Ma J."/>
        </authorList>
    </citation>
    <scope>NUCLEOTIDE SEQUENCE [LARGE SCALE GENOMIC DNA]</scope>
    <source>
        <strain evidence="10">KCTC 42217</strain>
    </source>
</reference>
<evidence type="ECO:0000256" key="8">
    <source>
        <dbReference type="SAM" id="Phobius"/>
    </source>
</evidence>
<feature type="transmembrane region" description="Helical" evidence="8">
    <location>
        <begin position="171"/>
        <end position="194"/>
    </location>
</feature>
<dbReference type="CDD" id="cd06550">
    <property type="entry name" value="TM_ABC_iron-siderophores_like"/>
    <property type="match status" value="1"/>
</dbReference>
<comment type="subcellular location">
    <subcellularLocation>
        <location evidence="1">Cell membrane</location>
        <topology evidence="1">Multi-pass membrane protein</topology>
    </subcellularLocation>
</comment>
<feature type="transmembrane region" description="Helical" evidence="8">
    <location>
        <begin position="304"/>
        <end position="323"/>
    </location>
</feature>
<dbReference type="PANTHER" id="PTHR30472">
    <property type="entry name" value="FERRIC ENTEROBACTIN TRANSPORT SYSTEM PERMEASE PROTEIN"/>
    <property type="match status" value="1"/>
</dbReference>
<keyword evidence="10" id="KW-1185">Reference proteome</keyword>
<keyword evidence="3" id="KW-0813">Transport</keyword>
<gene>
    <name evidence="9" type="ORF">ACFSJU_16665</name>
</gene>
<dbReference type="Pfam" id="PF01032">
    <property type="entry name" value="FecCD"/>
    <property type="match status" value="1"/>
</dbReference>
<dbReference type="Gene3D" id="1.10.3470.10">
    <property type="entry name" value="ABC transporter involved in vitamin B12 uptake, BtuC"/>
    <property type="match status" value="1"/>
</dbReference>
<feature type="transmembrane region" description="Helical" evidence="8">
    <location>
        <begin position="143"/>
        <end position="164"/>
    </location>
</feature>
<feature type="transmembrane region" description="Helical" evidence="8">
    <location>
        <begin position="219"/>
        <end position="241"/>
    </location>
</feature>
<feature type="transmembrane region" description="Helical" evidence="8">
    <location>
        <begin position="262"/>
        <end position="284"/>
    </location>
</feature>
<feature type="transmembrane region" description="Helical" evidence="8">
    <location>
        <begin position="102"/>
        <end position="123"/>
    </location>
</feature>
<accession>A0ABW4ZPV4</accession>
<dbReference type="Proteomes" id="UP001597387">
    <property type="component" value="Unassembled WGS sequence"/>
</dbReference>
<keyword evidence="4" id="KW-1003">Cell membrane</keyword>
<proteinExistence type="inferred from homology"/>
<dbReference type="EMBL" id="JBHUHZ010000003">
    <property type="protein sequence ID" value="MFD2164043.1"/>
    <property type="molecule type" value="Genomic_DNA"/>
</dbReference>
<keyword evidence="5 8" id="KW-0812">Transmembrane</keyword>
<protein>
    <submittedName>
        <fullName evidence="9">Iron chelate uptake ABC transporter family permease subunit</fullName>
    </submittedName>
</protein>
<organism evidence="9 10">
    <name type="scientific">Paradesertivirga mongoliensis</name>
    <dbReference type="NCBI Taxonomy" id="2100740"/>
    <lineage>
        <taxon>Bacteria</taxon>
        <taxon>Pseudomonadati</taxon>
        <taxon>Bacteroidota</taxon>
        <taxon>Sphingobacteriia</taxon>
        <taxon>Sphingobacteriales</taxon>
        <taxon>Sphingobacteriaceae</taxon>
        <taxon>Paradesertivirga</taxon>
    </lineage>
</organism>
<dbReference type="InterPro" id="IPR037294">
    <property type="entry name" value="ABC_BtuC-like"/>
</dbReference>
<dbReference type="SUPFAM" id="SSF81345">
    <property type="entry name" value="ABC transporter involved in vitamin B12 uptake, BtuC"/>
    <property type="match status" value="1"/>
</dbReference>